<sequence>MPVKTISYSIRQAPEVAARIDDMAKMNGFATRAKFMSHAALTYGGGKDEAIVAELSRISYALHQIDRAATGRLHLLKPHDIDEIGRRAKAALNSVIVRNAG</sequence>
<dbReference type="Proteomes" id="UP000199585">
    <property type="component" value="Unassembled WGS sequence"/>
</dbReference>
<reference evidence="1 2" key="1">
    <citation type="submission" date="2016-10" db="EMBL/GenBank/DDBJ databases">
        <authorList>
            <person name="de Groot N.N."/>
        </authorList>
    </citation>
    <scope>NUCLEOTIDE SEQUENCE [LARGE SCALE GENOMIC DNA]</scope>
    <source>
        <strain evidence="1 2">DSM 16213</strain>
    </source>
</reference>
<gene>
    <name evidence="1" type="ORF">SAMN04488003_113118</name>
</gene>
<evidence type="ECO:0000313" key="1">
    <source>
        <dbReference type="EMBL" id="SEN34461.1"/>
    </source>
</evidence>
<organism evidence="1 2">
    <name type="scientific">Loktanella fryxellensis</name>
    <dbReference type="NCBI Taxonomy" id="245187"/>
    <lineage>
        <taxon>Bacteria</taxon>
        <taxon>Pseudomonadati</taxon>
        <taxon>Pseudomonadota</taxon>
        <taxon>Alphaproteobacteria</taxon>
        <taxon>Rhodobacterales</taxon>
        <taxon>Roseobacteraceae</taxon>
        <taxon>Loktanella</taxon>
    </lineage>
</organism>
<dbReference type="RefSeq" id="WP_089903381.1">
    <property type="nucleotide sequence ID" value="NZ_FOCI01000013.1"/>
</dbReference>
<accession>A0A1H8FRP0</accession>
<proteinExistence type="predicted"/>
<dbReference type="OrthoDB" id="7653492at2"/>
<dbReference type="EMBL" id="FOCI01000013">
    <property type="protein sequence ID" value="SEN34461.1"/>
    <property type="molecule type" value="Genomic_DNA"/>
</dbReference>
<keyword evidence="2" id="KW-1185">Reference proteome</keyword>
<evidence type="ECO:0000313" key="2">
    <source>
        <dbReference type="Proteomes" id="UP000199585"/>
    </source>
</evidence>
<name>A0A1H8FRP0_9RHOB</name>
<protein>
    <submittedName>
        <fullName evidence="1">Uncharacterized protein</fullName>
    </submittedName>
</protein>
<dbReference type="AlphaFoldDB" id="A0A1H8FRP0"/>